<evidence type="ECO:0000256" key="4">
    <source>
        <dbReference type="ARBA" id="ARBA00022777"/>
    </source>
</evidence>
<dbReference type="EMBL" id="CAXAMN010000225">
    <property type="protein sequence ID" value="CAK8987116.1"/>
    <property type="molecule type" value="Genomic_DNA"/>
</dbReference>
<evidence type="ECO:0000256" key="6">
    <source>
        <dbReference type="SAM" id="MobiDB-lite"/>
    </source>
</evidence>
<dbReference type="InterPro" id="IPR011009">
    <property type="entry name" value="Kinase-like_dom_sf"/>
</dbReference>
<keyword evidence="2" id="KW-0808">Transferase</keyword>
<dbReference type="PANTHER" id="PTHR43671">
    <property type="entry name" value="SERINE/THREONINE-PROTEIN KINASE NEK"/>
    <property type="match status" value="1"/>
</dbReference>
<dbReference type="EC" id="2.7.11.1" evidence="1"/>
<evidence type="ECO:0000256" key="1">
    <source>
        <dbReference type="ARBA" id="ARBA00012513"/>
    </source>
</evidence>
<comment type="caution">
    <text evidence="8">The sequence shown here is derived from an EMBL/GenBank/DDBJ whole genome shotgun (WGS) entry which is preliminary data.</text>
</comment>
<dbReference type="PROSITE" id="PS50011">
    <property type="entry name" value="PROTEIN_KINASE_DOM"/>
    <property type="match status" value="1"/>
</dbReference>
<evidence type="ECO:0000256" key="5">
    <source>
        <dbReference type="ARBA" id="ARBA00022840"/>
    </source>
</evidence>
<dbReference type="Gene3D" id="1.10.510.10">
    <property type="entry name" value="Transferase(Phosphotransferase) domain 1"/>
    <property type="match status" value="1"/>
</dbReference>
<name>A0ABP0HA86_9DINO</name>
<dbReference type="InterPro" id="IPR000719">
    <property type="entry name" value="Prot_kinase_dom"/>
</dbReference>
<evidence type="ECO:0000313" key="8">
    <source>
        <dbReference type="EMBL" id="CAK8987116.1"/>
    </source>
</evidence>
<accession>A0ABP0HA86</accession>
<dbReference type="InterPro" id="IPR050660">
    <property type="entry name" value="NEK_Ser/Thr_kinase"/>
</dbReference>
<sequence length="169" mass="18660">MERWLKLEQWWGRCLAPEICQNVPYGSRIDVWSLGTVLYELLVLKHPFQSSNMAATVLKIISSEPAPLPTRCSQEVNQIVQLCLQKDPSRRPSAKELLAHPAVKGFGEETARLESTSSDLGSTWGPIVEEDGEESATLDGGQTRLYKGEFCIADPDGDRSLKAEGCVAQ</sequence>
<feature type="domain" description="Protein kinase" evidence="7">
    <location>
        <begin position="1"/>
        <end position="103"/>
    </location>
</feature>
<keyword evidence="4" id="KW-0418">Kinase</keyword>
<gene>
    <name evidence="8" type="ORF">CCMP2556_LOCUS754</name>
</gene>
<evidence type="ECO:0000256" key="2">
    <source>
        <dbReference type="ARBA" id="ARBA00022679"/>
    </source>
</evidence>
<dbReference type="PANTHER" id="PTHR43671:SF13">
    <property type="entry name" value="SERINE_THREONINE-PROTEIN KINASE NEK2"/>
    <property type="match status" value="1"/>
</dbReference>
<evidence type="ECO:0000256" key="3">
    <source>
        <dbReference type="ARBA" id="ARBA00022741"/>
    </source>
</evidence>
<keyword evidence="5" id="KW-0067">ATP-binding</keyword>
<evidence type="ECO:0000313" key="9">
    <source>
        <dbReference type="Proteomes" id="UP001642484"/>
    </source>
</evidence>
<dbReference type="Proteomes" id="UP001642484">
    <property type="component" value="Unassembled WGS sequence"/>
</dbReference>
<dbReference type="Pfam" id="PF00069">
    <property type="entry name" value="Pkinase"/>
    <property type="match status" value="1"/>
</dbReference>
<evidence type="ECO:0000259" key="7">
    <source>
        <dbReference type="PROSITE" id="PS50011"/>
    </source>
</evidence>
<keyword evidence="3" id="KW-0547">Nucleotide-binding</keyword>
<feature type="region of interest" description="Disordered" evidence="6">
    <location>
        <begin position="111"/>
        <end position="140"/>
    </location>
</feature>
<organism evidence="8 9">
    <name type="scientific">Durusdinium trenchii</name>
    <dbReference type="NCBI Taxonomy" id="1381693"/>
    <lineage>
        <taxon>Eukaryota</taxon>
        <taxon>Sar</taxon>
        <taxon>Alveolata</taxon>
        <taxon>Dinophyceae</taxon>
        <taxon>Suessiales</taxon>
        <taxon>Symbiodiniaceae</taxon>
        <taxon>Durusdinium</taxon>
    </lineage>
</organism>
<reference evidence="8 9" key="1">
    <citation type="submission" date="2024-02" db="EMBL/GenBank/DDBJ databases">
        <authorList>
            <person name="Chen Y."/>
            <person name="Shah S."/>
            <person name="Dougan E. K."/>
            <person name="Thang M."/>
            <person name="Chan C."/>
        </authorList>
    </citation>
    <scope>NUCLEOTIDE SEQUENCE [LARGE SCALE GENOMIC DNA]</scope>
</reference>
<proteinExistence type="predicted"/>
<dbReference type="SUPFAM" id="SSF56112">
    <property type="entry name" value="Protein kinase-like (PK-like)"/>
    <property type="match status" value="1"/>
</dbReference>
<protein>
    <recommendedName>
        <fullName evidence="1">non-specific serine/threonine protein kinase</fullName>
        <ecNumber evidence="1">2.7.11.1</ecNumber>
    </recommendedName>
</protein>
<keyword evidence="9" id="KW-1185">Reference proteome</keyword>